<protein>
    <submittedName>
        <fullName evidence="1">Uncharacterized protein</fullName>
    </submittedName>
</protein>
<proteinExistence type="predicted"/>
<dbReference type="GeneID" id="92071479"/>
<evidence type="ECO:0000313" key="1">
    <source>
        <dbReference type="EMBL" id="KAK7967918.1"/>
    </source>
</evidence>
<keyword evidence="2" id="KW-1185">Reference proteome</keyword>
<comment type="caution">
    <text evidence="1">The sequence shown here is derived from an EMBL/GenBank/DDBJ whole genome shotgun (WGS) entry which is preliminary data.</text>
</comment>
<dbReference type="RefSeq" id="XP_066707310.1">
    <property type="nucleotide sequence ID" value="XM_066838417.1"/>
</dbReference>
<organism evidence="1 2">
    <name type="scientific">Apiospora aurea</name>
    <dbReference type="NCBI Taxonomy" id="335848"/>
    <lineage>
        <taxon>Eukaryota</taxon>
        <taxon>Fungi</taxon>
        <taxon>Dikarya</taxon>
        <taxon>Ascomycota</taxon>
        <taxon>Pezizomycotina</taxon>
        <taxon>Sordariomycetes</taxon>
        <taxon>Xylariomycetidae</taxon>
        <taxon>Amphisphaeriales</taxon>
        <taxon>Apiosporaceae</taxon>
        <taxon>Apiospora</taxon>
    </lineage>
</organism>
<reference evidence="1 2" key="1">
    <citation type="submission" date="2023-01" db="EMBL/GenBank/DDBJ databases">
        <title>Analysis of 21 Apiospora genomes using comparative genomics revels a genus with tremendous synthesis potential of carbohydrate active enzymes and secondary metabolites.</title>
        <authorList>
            <person name="Sorensen T."/>
        </authorList>
    </citation>
    <scope>NUCLEOTIDE SEQUENCE [LARGE SCALE GENOMIC DNA]</scope>
    <source>
        <strain evidence="1 2">CBS 24483</strain>
    </source>
</reference>
<dbReference type="Proteomes" id="UP001391051">
    <property type="component" value="Unassembled WGS sequence"/>
</dbReference>
<evidence type="ECO:0000313" key="2">
    <source>
        <dbReference type="Proteomes" id="UP001391051"/>
    </source>
</evidence>
<gene>
    <name evidence="1" type="ORF">PG986_002195</name>
</gene>
<dbReference type="EMBL" id="JAQQWE010000001">
    <property type="protein sequence ID" value="KAK7967918.1"/>
    <property type="molecule type" value="Genomic_DNA"/>
</dbReference>
<name>A0ABR1QZ27_9PEZI</name>
<accession>A0ABR1QZ27</accession>
<sequence>MYNINGRLGAGGGQDLPSWSNDMRGCGTNRDRYAQNILNGGYNLPYLGYHGTHGVLNPPGVGWMPGPHHSPSYMEPPTQAFGPGYGYGNWGPY</sequence>